<feature type="transmembrane region" description="Helical" evidence="5">
    <location>
        <begin position="188"/>
        <end position="208"/>
    </location>
</feature>
<dbReference type="KEGG" id="tbs:A3L01_05590"/>
<dbReference type="GO" id="GO:0008273">
    <property type="term" value="F:calcium, potassium:sodium antiporter activity"/>
    <property type="evidence" value="ECO:0007669"/>
    <property type="project" value="TreeGrafter"/>
</dbReference>
<feature type="transmembrane region" description="Helical" evidence="5">
    <location>
        <begin position="287"/>
        <end position="304"/>
    </location>
</feature>
<feature type="domain" description="Sodium/calcium exchanger membrane region" evidence="6">
    <location>
        <begin position="5"/>
        <end position="143"/>
    </location>
</feature>
<keyword evidence="4 5" id="KW-0472">Membrane</keyword>
<proteinExistence type="predicted"/>
<dbReference type="GO" id="GO:0006874">
    <property type="term" value="P:intracellular calcium ion homeostasis"/>
    <property type="evidence" value="ECO:0007669"/>
    <property type="project" value="TreeGrafter"/>
</dbReference>
<feature type="transmembrane region" description="Helical" evidence="5">
    <location>
        <begin position="229"/>
        <end position="253"/>
    </location>
</feature>
<dbReference type="GO" id="GO:0005886">
    <property type="term" value="C:plasma membrane"/>
    <property type="evidence" value="ECO:0007669"/>
    <property type="project" value="TreeGrafter"/>
</dbReference>
<keyword evidence="3 5" id="KW-1133">Transmembrane helix</keyword>
<name>A0A2Z2MRG0_9EURY</name>
<evidence type="ECO:0000259" key="6">
    <source>
        <dbReference type="Pfam" id="PF01699"/>
    </source>
</evidence>
<dbReference type="NCBIfam" id="TIGR00367">
    <property type="entry name" value="calcium/sodium antiporter"/>
    <property type="match status" value="1"/>
</dbReference>
<dbReference type="PANTHER" id="PTHR10846">
    <property type="entry name" value="SODIUM/POTASSIUM/CALCIUM EXCHANGER"/>
    <property type="match status" value="1"/>
</dbReference>
<accession>A0A2Z2MRG0</accession>
<dbReference type="Gene3D" id="1.20.1420.30">
    <property type="entry name" value="NCX, central ion-binding region"/>
    <property type="match status" value="1"/>
</dbReference>
<dbReference type="InterPro" id="IPR004481">
    <property type="entry name" value="K/Na/Ca-exchanger"/>
</dbReference>
<keyword evidence="2 5" id="KW-0812">Transmembrane</keyword>
<evidence type="ECO:0000256" key="4">
    <source>
        <dbReference type="ARBA" id="ARBA00023136"/>
    </source>
</evidence>
<dbReference type="Pfam" id="PF01699">
    <property type="entry name" value="Na_Ca_ex"/>
    <property type="match status" value="2"/>
</dbReference>
<dbReference type="PANTHER" id="PTHR10846:SF8">
    <property type="entry name" value="INNER MEMBRANE PROTEIN YRBG"/>
    <property type="match status" value="1"/>
</dbReference>
<evidence type="ECO:0000256" key="1">
    <source>
        <dbReference type="ARBA" id="ARBA00004141"/>
    </source>
</evidence>
<feature type="transmembrane region" description="Helical" evidence="5">
    <location>
        <begin position="259"/>
        <end position="280"/>
    </location>
</feature>
<feature type="transmembrane region" description="Helical" evidence="5">
    <location>
        <begin position="125"/>
        <end position="143"/>
    </location>
</feature>
<organism evidence="7 8">
    <name type="scientific">Thermococcus barossii</name>
    <dbReference type="NCBI Taxonomy" id="54077"/>
    <lineage>
        <taxon>Archaea</taxon>
        <taxon>Methanobacteriati</taxon>
        <taxon>Methanobacteriota</taxon>
        <taxon>Thermococci</taxon>
        <taxon>Thermococcales</taxon>
        <taxon>Thermococcaceae</taxon>
        <taxon>Thermococcus</taxon>
    </lineage>
</organism>
<feature type="transmembrane region" description="Helical" evidence="5">
    <location>
        <begin position="68"/>
        <end position="91"/>
    </location>
</feature>
<sequence length="313" mass="33233">MIVEIILFALGLVLLIKGSDYFVEAASRVAKGFGVSEFIIALVLASIATTLPEVTVSAISSYQGNPDIALGNAIGSALANIALILGVSALLRPLKVEKTAWKNALFMIGVTAYAGILMYDGTISRLDGASLIFIYFGFLYYLYRKHMTLEEIPEGGRGNPKRDAIIMFGSGLLVVTGAKLVVDSAVTIARAFGVPEVVIGLTMVSIGTSLPEFTNSLMATIKRLPNISVGNIIGANILDVLMVIGIAALINPIKVDATIYTFTLPLTLLVMGILTAVLRLTGRIDRLTGGVLLAIYSYFIYVYLSGGVHLPQG</sequence>
<evidence type="ECO:0000313" key="8">
    <source>
        <dbReference type="Proteomes" id="UP000250272"/>
    </source>
</evidence>
<feature type="transmembrane region" description="Helical" evidence="5">
    <location>
        <begin position="103"/>
        <end position="119"/>
    </location>
</feature>
<comment type="subcellular location">
    <subcellularLocation>
        <location evidence="1">Membrane</location>
        <topology evidence="1">Multi-pass membrane protein</topology>
    </subcellularLocation>
</comment>
<dbReference type="OrthoDB" id="142185at2157"/>
<evidence type="ECO:0000256" key="2">
    <source>
        <dbReference type="ARBA" id="ARBA00022692"/>
    </source>
</evidence>
<reference evidence="7 8" key="1">
    <citation type="submission" date="2016-04" db="EMBL/GenBank/DDBJ databases">
        <title>Complete genome sequence of Thermococcus barossii type strain SHCK-94.</title>
        <authorList>
            <person name="Oger P.M."/>
        </authorList>
    </citation>
    <scope>NUCLEOTIDE SEQUENCE [LARGE SCALE GENOMIC DNA]</scope>
    <source>
        <strain evidence="7 8">SHCK-94</strain>
    </source>
</reference>
<evidence type="ECO:0000313" key="7">
    <source>
        <dbReference type="EMBL" id="ASJ04861.1"/>
    </source>
</evidence>
<dbReference type="EMBL" id="CP015101">
    <property type="protein sequence ID" value="ASJ04861.1"/>
    <property type="molecule type" value="Genomic_DNA"/>
</dbReference>
<dbReference type="AlphaFoldDB" id="A0A2Z2MRG0"/>
<keyword evidence="8" id="KW-1185">Reference proteome</keyword>
<feature type="domain" description="Sodium/calcium exchanger membrane region" evidence="6">
    <location>
        <begin position="165"/>
        <end position="302"/>
    </location>
</feature>
<dbReference type="Proteomes" id="UP000250272">
    <property type="component" value="Chromosome"/>
</dbReference>
<gene>
    <name evidence="7" type="ORF">A3L01_05590</name>
</gene>
<dbReference type="InterPro" id="IPR004837">
    <property type="entry name" value="NaCa_Exmemb"/>
</dbReference>
<dbReference type="GO" id="GO:0005262">
    <property type="term" value="F:calcium channel activity"/>
    <property type="evidence" value="ECO:0007669"/>
    <property type="project" value="TreeGrafter"/>
</dbReference>
<dbReference type="GeneID" id="33326224"/>
<dbReference type="RefSeq" id="WP_088864872.1">
    <property type="nucleotide sequence ID" value="NZ_CP015101.1"/>
</dbReference>
<dbReference type="InterPro" id="IPR044880">
    <property type="entry name" value="NCX_ion-bd_dom_sf"/>
</dbReference>
<evidence type="ECO:0000256" key="3">
    <source>
        <dbReference type="ARBA" id="ARBA00022989"/>
    </source>
</evidence>
<feature type="transmembrane region" description="Helical" evidence="5">
    <location>
        <begin position="164"/>
        <end position="182"/>
    </location>
</feature>
<protein>
    <submittedName>
        <fullName evidence="7">Cation transporter</fullName>
    </submittedName>
</protein>
<evidence type="ECO:0000256" key="5">
    <source>
        <dbReference type="SAM" id="Phobius"/>
    </source>
</evidence>